<reference evidence="2" key="1">
    <citation type="journal article" date="2019" name="Int. J. Syst. Evol. Microbiol.">
        <title>The Global Catalogue of Microorganisms (GCM) 10K type strain sequencing project: providing services to taxonomists for standard genome sequencing and annotation.</title>
        <authorList>
            <consortium name="The Broad Institute Genomics Platform"/>
            <consortium name="The Broad Institute Genome Sequencing Center for Infectious Disease"/>
            <person name="Wu L."/>
            <person name="Ma J."/>
        </authorList>
    </citation>
    <scope>NUCLEOTIDE SEQUENCE [LARGE SCALE GENOMIC DNA]</scope>
    <source>
        <strain evidence="2">WYCCWR 12678</strain>
    </source>
</reference>
<accession>A0ABV9PZZ5</accession>
<evidence type="ECO:0000313" key="2">
    <source>
        <dbReference type="Proteomes" id="UP001596002"/>
    </source>
</evidence>
<sequence length="80" mass="9714">MIETEIDPNKQSHKIVGVICLSDIREWYEDYFEDRYLIYVETNQKVEKIHVRRRPKEDRDDFLKLLDECPDLDSIRALSK</sequence>
<dbReference type="Proteomes" id="UP001596002">
    <property type="component" value="Unassembled WGS sequence"/>
</dbReference>
<evidence type="ECO:0000313" key="1">
    <source>
        <dbReference type="EMBL" id="MFC4767223.1"/>
    </source>
</evidence>
<dbReference type="EMBL" id="JBHSHC010000051">
    <property type="protein sequence ID" value="MFC4767223.1"/>
    <property type="molecule type" value="Genomic_DNA"/>
</dbReference>
<organism evidence="1 2">
    <name type="scientific">Effusibacillus consociatus</name>
    <dbReference type="NCBI Taxonomy" id="1117041"/>
    <lineage>
        <taxon>Bacteria</taxon>
        <taxon>Bacillati</taxon>
        <taxon>Bacillota</taxon>
        <taxon>Bacilli</taxon>
        <taxon>Bacillales</taxon>
        <taxon>Alicyclobacillaceae</taxon>
        <taxon>Effusibacillus</taxon>
    </lineage>
</organism>
<comment type="caution">
    <text evidence="1">The sequence shown here is derived from an EMBL/GenBank/DDBJ whole genome shotgun (WGS) entry which is preliminary data.</text>
</comment>
<proteinExistence type="predicted"/>
<protein>
    <submittedName>
        <fullName evidence="1">Uncharacterized protein</fullName>
    </submittedName>
</protein>
<dbReference type="RefSeq" id="WP_380025140.1">
    <property type="nucleotide sequence ID" value="NZ_JBHSHC010000051.1"/>
</dbReference>
<gene>
    <name evidence="1" type="ORF">ACFO8Q_07595</name>
</gene>
<name>A0ABV9PZZ5_9BACL</name>
<keyword evidence="2" id="KW-1185">Reference proteome</keyword>